<dbReference type="GO" id="GO:0016020">
    <property type="term" value="C:membrane"/>
    <property type="evidence" value="ECO:0007669"/>
    <property type="project" value="UniProtKB-SubCell"/>
</dbReference>
<reference evidence="14" key="1">
    <citation type="journal article" date="2023" name="Proc. Natl. Acad. Sci. U.S.A.">
        <title>Genomic and structural basis for evolution of tropane alkaloid biosynthesis.</title>
        <authorList>
            <person name="Wanga Y.-J."/>
            <person name="Taina T."/>
            <person name="Yua J.-Y."/>
            <person name="Lia J."/>
            <person name="Xua B."/>
            <person name="Chenc J."/>
            <person name="D'Auriad J.C."/>
            <person name="Huanga J.-P."/>
            <person name="Huanga S.-X."/>
        </authorList>
    </citation>
    <scope>NUCLEOTIDE SEQUENCE [LARGE SCALE GENOMIC DNA]</scope>
    <source>
        <strain evidence="14">cv. KIB-2019</strain>
    </source>
</reference>
<evidence type="ECO:0000256" key="10">
    <source>
        <dbReference type="SAM" id="Phobius"/>
    </source>
</evidence>
<name>A0A9Q1QXG5_9SOLA</name>
<dbReference type="OrthoDB" id="1742496at2759"/>
<comment type="caution">
    <text evidence="13">The sequence shown here is derived from an EMBL/GenBank/DDBJ whole genome shotgun (WGS) entry which is preliminary data.</text>
</comment>
<evidence type="ECO:0000256" key="9">
    <source>
        <dbReference type="ARBA" id="ARBA00038341"/>
    </source>
</evidence>
<dbReference type="PANTHER" id="PTHR32468:SF0">
    <property type="entry name" value="K(+)_H(+) ANTIPORTER 1"/>
    <property type="match status" value="1"/>
</dbReference>
<dbReference type="InterPro" id="IPR050794">
    <property type="entry name" value="CPA2_transporter"/>
</dbReference>
<keyword evidence="4 10" id="KW-0812">Transmembrane</keyword>
<dbReference type="Gene3D" id="1.20.1530.20">
    <property type="match status" value="1"/>
</dbReference>
<evidence type="ECO:0000313" key="14">
    <source>
        <dbReference type="Proteomes" id="UP001152561"/>
    </source>
</evidence>
<keyword evidence="6 10" id="KW-1133">Transmembrane helix</keyword>
<dbReference type="GO" id="GO:0006813">
    <property type="term" value="P:potassium ion transport"/>
    <property type="evidence" value="ECO:0007669"/>
    <property type="project" value="UniProtKB-KW"/>
</dbReference>
<keyword evidence="11" id="KW-0732">Signal</keyword>
<dbReference type="GO" id="GO:1902600">
    <property type="term" value="P:proton transmembrane transport"/>
    <property type="evidence" value="ECO:0007669"/>
    <property type="project" value="InterPro"/>
</dbReference>
<dbReference type="InterPro" id="IPR006153">
    <property type="entry name" value="Cation/H_exchanger_TM"/>
</dbReference>
<evidence type="ECO:0000256" key="1">
    <source>
        <dbReference type="ARBA" id="ARBA00004141"/>
    </source>
</evidence>
<evidence type="ECO:0000259" key="12">
    <source>
        <dbReference type="Pfam" id="PF00999"/>
    </source>
</evidence>
<feature type="transmembrane region" description="Helical" evidence="10">
    <location>
        <begin position="35"/>
        <end position="54"/>
    </location>
</feature>
<dbReference type="GO" id="GO:0015297">
    <property type="term" value="F:antiporter activity"/>
    <property type="evidence" value="ECO:0007669"/>
    <property type="project" value="InterPro"/>
</dbReference>
<evidence type="ECO:0000256" key="11">
    <source>
        <dbReference type="SAM" id="SignalP"/>
    </source>
</evidence>
<accession>A0A9Q1QXG5</accession>
<evidence type="ECO:0000256" key="6">
    <source>
        <dbReference type="ARBA" id="ARBA00022989"/>
    </source>
</evidence>
<keyword evidence="2" id="KW-0813">Transport</keyword>
<gene>
    <name evidence="13" type="ORF">K7X08_015845</name>
</gene>
<keyword evidence="7" id="KW-0406">Ion transport</keyword>
<feature type="signal peptide" evidence="11">
    <location>
        <begin position="1"/>
        <end position="26"/>
    </location>
</feature>
<dbReference type="GO" id="GO:0006885">
    <property type="term" value="P:regulation of pH"/>
    <property type="evidence" value="ECO:0007669"/>
    <property type="project" value="TreeGrafter"/>
</dbReference>
<keyword evidence="3" id="KW-0633">Potassium transport</keyword>
<keyword evidence="5" id="KW-0630">Potassium</keyword>
<sequence length="229" mass="24639">MAMAATSFNDVAAWILLALAVPLAGGGGAHHSPLISLWVLLSGIGFVVFMFLIIRPIMIWVAQKSSSGNNIVEETYICLTLAGVMLFGFMTDFIGIRAIFGVFIDHLTLGDTTIAEFKMKWGKQTLYAEIEVNNLVNEVLAIGKSGEYELMIVGNKDKFPQGIMAKLFEQQLIEQNNSELGPVANLLTSSGKGIKSSVLVIQQQQANFGCGNSACKDIGNSKVASFIDG</sequence>
<evidence type="ECO:0000256" key="5">
    <source>
        <dbReference type="ARBA" id="ARBA00022958"/>
    </source>
</evidence>
<evidence type="ECO:0000313" key="13">
    <source>
        <dbReference type="EMBL" id="KAJ8532956.1"/>
    </source>
</evidence>
<feature type="domain" description="Cation/H+ exchanger transmembrane" evidence="12">
    <location>
        <begin position="2"/>
        <end position="110"/>
    </location>
</feature>
<dbReference type="PANTHER" id="PTHR32468">
    <property type="entry name" value="CATION/H + ANTIPORTER"/>
    <property type="match status" value="1"/>
</dbReference>
<evidence type="ECO:0000256" key="2">
    <source>
        <dbReference type="ARBA" id="ARBA00022448"/>
    </source>
</evidence>
<dbReference type="InterPro" id="IPR038770">
    <property type="entry name" value="Na+/solute_symporter_sf"/>
</dbReference>
<evidence type="ECO:0000256" key="8">
    <source>
        <dbReference type="ARBA" id="ARBA00023136"/>
    </source>
</evidence>
<feature type="chain" id="PRO_5040317478" description="Cation/H+ exchanger transmembrane domain-containing protein" evidence="11">
    <location>
        <begin position="27"/>
        <end position="229"/>
    </location>
</feature>
<evidence type="ECO:0000256" key="7">
    <source>
        <dbReference type="ARBA" id="ARBA00023065"/>
    </source>
</evidence>
<keyword evidence="8 10" id="KW-0472">Membrane</keyword>
<dbReference type="AlphaFoldDB" id="A0A9Q1QXG5"/>
<dbReference type="Proteomes" id="UP001152561">
    <property type="component" value="Unassembled WGS sequence"/>
</dbReference>
<keyword evidence="14" id="KW-1185">Reference proteome</keyword>
<evidence type="ECO:0000256" key="4">
    <source>
        <dbReference type="ARBA" id="ARBA00022692"/>
    </source>
</evidence>
<dbReference type="GO" id="GO:0012505">
    <property type="term" value="C:endomembrane system"/>
    <property type="evidence" value="ECO:0007669"/>
    <property type="project" value="TreeGrafter"/>
</dbReference>
<comment type="subcellular location">
    <subcellularLocation>
        <location evidence="1">Membrane</location>
        <topology evidence="1">Multi-pass membrane protein</topology>
    </subcellularLocation>
</comment>
<comment type="similarity">
    <text evidence="9">Belongs to the monovalent cation:proton antiporter 2 (CPA2) transporter (TC 2.A.37) family. CHX (TC 2.A.37.4) subfamily.</text>
</comment>
<proteinExistence type="inferred from homology"/>
<dbReference type="EMBL" id="JAJAGQ010000020">
    <property type="protein sequence ID" value="KAJ8532956.1"/>
    <property type="molecule type" value="Genomic_DNA"/>
</dbReference>
<protein>
    <recommendedName>
        <fullName evidence="12">Cation/H+ exchanger transmembrane domain-containing protein</fullName>
    </recommendedName>
</protein>
<evidence type="ECO:0000256" key="3">
    <source>
        <dbReference type="ARBA" id="ARBA00022538"/>
    </source>
</evidence>
<organism evidence="13 14">
    <name type="scientific">Anisodus acutangulus</name>
    <dbReference type="NCBI Taxonomy" id="402998"/>
    <lineage>
        <taxon>Eukaryota</taxon>
        <taxon>Viridiplantae</taxon>
        <taxon>Streptophyta</taxon>
        <taxon>Embryophyta</taxon>
        <taxon>Tracheophyta</taxon>
        <taxon>Spermatophyta</taxon>
        <taxon>Magnoliopsida</taxon>
        <taxon>eudicotyledons</taxon>
        <taxon>Gunneridae</taxon>
        <taxon>Pentapetalae</taxon>
        <taxon>asterids</taxon>
        <taxon>lamiids</taxon>
        <taxon>Solanales</taxon>
        <taxon>Solanaceae</taxon>
        <taxon>Solanoideae</taxon>
        <taxon>Hyoscyameae</taxon>
        <taxon>Anisodus</taxon>
    </lineage>
</organism>
<dbReference type="Pfam" id="PF00999">
    <property type="entry name" value="Na_H_Exchanger"/>
    <property type="match status" value="1"/>
</dbReference>
<feature type="transmembrane region" description="Helical" evidence="10">
    <location>
        <begin position="75"/>
        <end position="100"/>
    </location>
</feature>